<feature type="compositionally biased region" description="Basic and acidic residues" evidence="1">
    <location>
        <begin position="109"/>
        <end position="119"/>
    </location>
</feature>
<feature type="compositionally biased region" description="Low complexity" evidence="1">
    <location>
        <begin position="97"/>
        <end position="108"/>
    </location>
</feature>
<proteinExistence type="predicted"/>
<dbReference type="AlphaFoldDB" id="A0A1R3G461"/>
<reference evidence="2 3" key="1">
    <citation type="submission" date="2013-09" db="EMBL/GenBank/DDBJ databases">
        <title>Corchorus capsularis genome sequencing.</title>
        <authorList>
            <person name="Alam M."/>
            <person name="Haque M.S."/>
            <person name="Islam M.S."/>
            <person name="Emdad E.M."/>
            <person name="Islam M.M."/>
            <person name="Ahmed B."/>
            <person name="Halim A."/>
            <person name="Hossen Q.M.M."/>
            <person name="Hossain M.Z."/>
            <person name="Ahmed R."/>
            <person name="Khan M.M."/>
            <person name="Islam R."/>
            <person name="Rashid M.M."/>
            <person name="Khan S.A."/>
            <person name="Rahman M.S."/>
            <person name="Alam M."/>
        </authorList>
    </citation>
    <scope>NUCLEOTIDE SEQUENCE [LARGE SCALE GENOMIC DNA]</scope>
    <source>
        <strain evidence="3">cv. CVL-1</strain>
        <tissue evidence="2">Whole seedling</tissue>
    </source>
</reference>
<name>A0A1R3G461_COCAP</name>
<feature type="region of interest" description="Disordered" evidence="1">
    <location>
        <begin position="88"/>
        <end position="128"/>
    </location>
</feature>
<evidence type="ECO:0000256" key="1">
    <source>
        <dbReference type="SAM" id="MobiDB-lite"/>
    </source>
</evidence>
<dbReference type="OrthoDB" id="1642380at2759"/>
<sequence length="173" mass="19162">MAFSNWICTNSTKNMFVKVVHPGGHVELHDRPVLAAEIICRNPRCVVAHPNVFQQPSAIVAPETLLMPGQKFYVVPISTIRKLQRLSNKYSPSPVRQQTPTPTTSKSQSCEEHDLHDNRTSSSSSGGPYGSYKFEPWANIGVGVMSARGIKNLVQPWTSLRTPVPEMTCMEEG</sequence>
<dbReference type="InterPro" id="IPR025322">
    <property type="entry name" value="PADRE_dom"/>
</dbReference>
<dbReference type="EMBL" id="AWWV01015386">
    <property type="protein sequence ID" value="OMO52889.1"/>
    <property type="molecule type" value="Genomic_DNA"/>
</dbReference>
<keyword evidence="3" id="KW-1185">Reference proteome</keyword>
<dbReference type="Pfam" id="PF14009">
    <property type="entry name" value="PADRE"/>
    <property type="match status" value="1"/>
</dbReference>
<dbReference type="Gramene" id="OMO52889">
    <property type="protein sequence ID" value="OMO52889"/>
    <property type="gene ID" value="CCACVL1_29029"/>
</dbReference>
<evidence type="ECO:0000313" key="2">
    <source>
        <dbReference type="EMBL" id="OMO52889.1"/>
    </source>
</evidence>
<dbReference type="PANTHER" id="PTHR33052">
    <property type="entry name" value="DUF4228 DOMAIN PROTEIN-RELATED"/>
    <property type="match status" value="1"/>
</dbReference>
<accession>A0A1R3G461</accession>
<protein>
    <submittedName>
        <fullName evidence="2">Uncharacterized protein</fullName>
    </submittedName>
</protein>
<comment type="caution">
    <text evidence="2">The sequence shown here is derived from an EMBL/GenBank/DDBJ whole genome shotgun (WGS) entry which is preliminary data.</text>
</comment>
<organism evidence="2 3">
    <name type="scientific">Corchorus capsularis</name>
    <name type="common">Jute</name>
    <dbReference type="NCBI Taxonomy" id="210143"/>
    <lineage>
        <taxon>Eukaryota</taxon>
        <taxon>Viridiplantae</taxon>
        <taxon>Streptophyta</taxon>
        <taxon>Embryophyta</taxon>
        <taxon>Tracheophyta</taxon>
        <taxon>Spermatophyta</taxon>
        <taxon>Magnoliopsida</taxon>
        <taxon>eudicotyledons</taxon>
        <taxon>Gunneridae</taxon>
        <taxon>Pentapetalae</taxon>
        <taxon>rosids</taxon>
        <taxon>malvids</taxon>
        <taxon>Malvales</taxon>
        <taxon>Malvaceae</taxon>
        <taxon>Grewioideae</taxon>
        <taxon>Apeibeae</taxon>
        <taxon>Corchorus</taxon>
    </lineage>
</organism>
<evidence type="ECO:0000313" key="3">
    <source>
        <dbReference type="Proteomes" id="UP000188268"/>
    </source>
</evidence>
<gene>
    <name evidence="2" type="ORF">CCACVL1_29029</name>
</gene>
<dbReference type="Proteomes" id="UP000188268">
    <property type="component" value="Unassembled WGS sequence"/>
</dbReference>